<feature type="compositionally biased region" description="Basic residues" evidence="1">
    <location>
        <begin position="424"/>
        <end position="433"/>
    </location>
</feature>
<gene>
    <name evidence="2" type="ORF">BN1211_5486</name>
</gene>
<evidence type="ECO:0000256" key="1">
    <source>
        <dbReference type="SAM" id="MobiDB-lite"/>
    </source>
</evidence>
<dbReference type="Proteomes" id="UP000038830">
    <property type="component" value="Unassembled WGS sequence"/>
</dbReference>
<feature type="compositionally biased region" description="Polar residues" evidence="1">
    <location>
        <begin position="435"/>
        <end position="444"/>
    </location>
</feature>
<feature type="region of interest" description="Disordered" evidence="1">
    <location>
        <begin position="407"/>
        <end position="444"/>
    </location>
</feature>
<sequence>MPTFVYNNLDASQEDDYSRLWTWYVAHLESGEFEGIVDDTVHRRQLDRFISENSTSYDSNVLILLMDTNEINRNPNLLTSLMSKYYMGSDAKTITITPMGAINDNKTSVILIKDNTRQVPTFNTNARRPSEGQCTEAESILSGEPGYVPSIVQRDALIDRTLSEDAMRTTVEVNNDDDDTHSLLSDTDLPQSPRSVNSFEGNLGSPEQPIIRVDTHLSSSQHSFEVGDSETMSMMTDDTGNVSLQPFPTNVSATSATDNKLVLRSILLKDLQTNEIKTAIRQIENSEMADDWLVYDETFTMTNLQLLSLDDIVESNAMSCKFLFYALVEDTPDEDETDEDVGEHDLTVVEFDGKLDDLSPQIRFINTNNTELTTPIQLSKTNTIHTNYESIRSELVVHKPDTWYTPVSRAKSSDPNPHSGGAIRKLRKKRSRSRVNTNEKCIVM</sequence>
<organism evidence="2 3">
    <name type="scientific">Cyberlindnera jadinii (strain ATCC 18201 / CBS 1600 / BCRC 20928 / JCM 3617 / NBRC 0987 / NRRL Y-1542)</name>
    <name type="common">Torula yeast</name>
    <name type="synonym">Candida utilis</name>
    <dbReference type="NCBI Taxonomy" id="983966"/>
    <lineage>
        <taxon>Eukaryota</taxon>
        <taxon>Fungi</taxon>
        <taxon>Dikarya</taxon>
        <taxon>Ascomycota</taxon>
        <taxon>Saccharomycotina</taxon>
        <taxon>Saccharomycetes</taxon>
        <taxon>Phaffomycetales</taxon>
        <taxon>Phaffomycetaceae</taxon>
        <taxon>Cyberlindnera</taxon>
    </lineage>
</organism>
<feature type="region of interest" description="Disordered" evidence="1">
    <location>
        <begin position="172"/>
        <end position="205"/>
    </location>
</feature>
<reference evidence="3" key="1">
    <citation type="journal article" date="2015" name="J. Biotechnol.">
        <title>The structure of the Cyberlindnera jadinii genome and its relation to Candida utilis analyzed by the occurrence of single nucleotide polymorphisms.</title>
        <authorList>
            <person name="Rupp O."/>
            <person name="Brinkrolf K."/>
            <person name="Buerth C."/>
            <person name="Kunigo M."/>
            <person name="Schneider J."/>
            <person name="Jaenicke S."/>
            <person name="Goesmann A."/>
            <person name="Puehler A."/>
            <person name="Jaeger K.-E."/>
            <person name="Ernst J.F."/>
        </authorList>
    </citation>
    <scope>NUCLEOTIDE SEQUENCE [LARGE SCALE GENOMIC DNA]</scope>
    <source>
        <strain evidence="3">ATCC 18201 / CBS 1600 / BCRC 20928 / JCM 3617 / NBRC 0987 / NRRL Y-1542</strain>
    </source>
</reference>
<dbReference type="AlphaFoldDB" id="A0A0H5C8F3"/>
<accession>A0A0H5C8F3</accession>
<protein>
    <submittedName>
        <fullName evidence="2">Uncharacterized protein</fullName>
    </submittedName>
</protein>
<feature type="compositionally biased region" description="Polar residues" evidence="1">
    <location>
        <begin position="190"/>
        <end position="200"/>
    </location>
</feature>
<proteinExistence type="predicted"/>
<evidence type="ECO:0000313" key="3">
    <source>
        <dbReference type="Proteomes" id="UP000038830"/>
    </source>
</evidence>
<evidence type="ECO:0000313" key="2">
    <source>
        <dbReference type="EMBL" id="CEP24615.1"/>
    </source>
</evidence>
<name>A0A0H5C8F3_CYBJN</name>
<dbReference type="EMBL" id="CDQK01000006">
    <property type="protein sequence ID" value="CEP24615.1"/>
    <property type="molecule type" value="Genomic_DNA"/>
</dbReference>